<evidence type="ECO:0000313" key="4">
    <source>
        <dbReference type="Proteomes" id="UP001635816"/>
    </source>
</evidence>
<dbReference type="Proteomes" id="UP001635816">
    <property type="component" value="Unassembled WGS sequence"/>
</dbReference>
<accession>A0ABW9LFW1</accession>
<keyword evidence="1" id="KW-0456">Lyase</keyword>
<dbReference type="Pfam" id="PF04909">
    <property type="entry name" value="Amidohydro_2"/>
    <property type="match status" value="1"/>
</dbReference>
<proteinExistence type="predicted"/>
<evidence type="ECO:0000259" key="2">
    <source>
        <dbReference type="Pfam" id="PF04909"/>
    </source>
</evidence>
<dbReference type="InterPro" id="IPR006680">
    <property type="entry name" value="Amidohydro-rel"/>
</dbReference>
<dbReference type="InterPro" id="IPR032465">
    <property type="entry name" value="ACMSD"/>
</dbReference>
<dbReference type="Gene3D" id="3.20.20.140">
    <property type="entry name" value="Metal-dependent hydrolases"/>
    <property type="match status" value="1"/>
</dbReference>
<evidence type="ECO:0000313" key="3">
    <source>
        <dbReference type="EMBL" id="MFN6546846.1"/>
    </source>
</evidence>
<keyword evidence="4" id="KW-1185">Reference proteome</keyword>
<name>A0ABW9LFW1_9MYCO</name>
<dbReference type="RefSeq" id="WP_409544832.1">
    <property type="nucleotide sequence ID" value="NZ_JBKBDD010000012.1"/>
</dbReference>
<organism evidence="3 4">
    <name type="scientific">Mycolicibacterium nivoides</name>
    <dbReference type="NCBI Taxonomy" id="2487344"/>
    <lineage>
        <taxon>Bacteria</taxon>
        <taxon>Bacillati</taxon>
        <taxon>Actinomycetota</taxon>
        <taxon>Actinomycetes</taxon>
        <taxon>Mycobacteriales</taxon>
        <taxon>Mycobacteriaceae</taxon>
        <taxon>Mycolicibacterium</taxon>
    </lineage>
</organism>
<protein>
    <submittedName>
        <fullName evidence="3">Amidohydrolase family protein</fullName>
    </submittedName>
</protein>
<reference evidence="3 4" key="1">
    <citation type="submission" date="2024-12" db="EMBL/GenBank/DDBJ databases">
        <title>The coexistence of Mycolicibacterium septicum and Mycolicibacterium nivoides in clinical samples.</title>
        <authorList>
            <person name="Wang C."/>
            <person name="Feng Y."/>
            <person name="Zong Z."/>
        </authorList>
    </citation>
    <scope>NUCLEOTIDE SEQUENCE [LARGE SCALE GENOMIC DNA]</scope>
    <source>
        <strain evidence="3 4">120309</strain>
    </source>
</reference>
<evidence type="ECO:0000256" key="1">
    <source>
        <dbReference type="ARBA" id="ARBA00023239"/>
    </source>
</evidence>
<dbReference type="SUPFAM" id="SSF51556">
    <property type="entry name" value="Metallo-dependent hydrolases"/>
    <property type="match status" value="1"/>
</dbReference>
<dbReference type="PANTHER" id="PTHR21240:SF30">
    <property type="entry name" value="AMIDOHYDROLASE-RELATED DOMAIN-CONTAINING PROTEIN-RELATED"/>
    <property type="match status" value="1"/>
</dbReference>
<dbReference type="InterPro" id="IPR032466">
    <property type="entry name" value="Metal_Hydrolase"/>
</dbReference>
<dbReference type="PANTHER" id="PTHR21240">
    <property type="entry name" value="2-AMINO-3-CARBOXYLMUCONATE-6-SEMIALDEHYDE DECARBOXYLASE"/>
    <property type="match status" value="1"/>
</dbReference>
<dbReference type="EMBL" id="JBKBDD010000012">
    <property type="protein sequence ID" value="MFN6546846.1"/>
    <property type="molecule type" value="Genomic_DNA"/>
</dbReference>
<feature type="domain" description="Amidohydrolase-related" evidence="2">
    <location>
        <begin position="47"/>
        <end position="318"/>
    </location>
</feature>
<gene>
    <name evidence="3" type="ORF">ACK4CT_26990</name>
</gene>
<comment type="caution">
    <text evidence="3">The sequence shown here is derived from an EMBL/GenBank/DDBJ whole genome shotgun (WGS) entry which is preliminary data.</text>
</comment>
<sequence>MKISALEEHYVLPSVASAWQRLPDRGRDPMASFDPASGLGRNLASLGEQRLALMDDAGIDVQVLSLTTPGLFDLPAVDAVALQTAVNDEIADTVSRHPQRFQAFATLAPQRPEQAAAELDRAVRELGFEGALIFGRVQGQSIDHQQFWPLFEAAEALRAPLYLHPQTPPPPVRQAYYGGLSDHVGTGLATYGMGWHYDAGLQFLRLVLAGVFDRFPDLQIILGHWGEMLPFYLDRIDGIAAVARLERTITDYVCHNAFLTPGGIFSHRYLKWALEVVGDDRVMFAADFPYVPTSSGAARNFLTQAELTDDVRDKIATGTWDRIRAEIRR</sequence>